<dbReference type="OrthoDB" id="197059at2759"/>
<evidence type="ECO:0000313" key="1">
    <source>
        <dbReference type="EMBL" id="GMH75259.1"/>
    </source>
</evidence>
<dbReference type="Proteomes" id="UP001165085">
    <property type="component" value="Unassembled WGS sequence"/>
</dbReference>
<dbReference type="Gene3D" id="3.40.50.150">
    <property type="entry name" value="Vaccinia Virus protein VP39"/>
    <property type="match status" value="1"/>
</dbReference>
<protein>
    <submittedName>
        <fullName evidence="1">Uncharacterized protein</fullName>
    </submittedName>
</protein>
<dbReference type="SUPFAM" id="SSF53335">
    <property type="entry name" value="S-adenosyl-L-methionine-dependent methyltransferases"/>
    <property type="match status" value="1"/>
</dbReference>
<organism evidence="1 2">
    <name type="scientific">Triparma strigata</name>
    <dbReference type="NCBI Taxonomy" id="1606541"/>
    <lineage>
        <taxon>Eukaryota</taxon>
        <taxon>Sar</taxon>
        <taxon>Stramenopiles</taxon>
        <taxon>Ochrophyta</taxon>
        <taxon>Bolidophyceae</taxon>
        <taxon>Parmales</taxon>
        <taxon>Triparmaceae</taxon>
        <taxon>Triparma</taxon>
    </lineage>
</organism>
<evidence type="ECO:0000313" key="2">
    <source>
        <dbReference type="Proteomes" id="UP001165085"/>
    </source>
</evidence>
<proteinExistence type="predicted"/>
<comment type="caution">
    <text evidence="1">The sequence shown here is derived from an EMBL/GenBank/DDBJ whole genome shotgun (WGS) entry which is preliminary data.</text>
</comment>
<reference evidence="2" key="1">
    <citation type="journal article" date="2023" name="Commun. Biol.">
        <title>Genome analysis of Parmales, the sister group of diatoms, reveals the evolutionary specialization of diatoms from phago-mixotrophs to photoautotrophs.</title>
        <authorList>
            <person name="Ban H."/>
            <person name="Sato S."/>
            <person name="Yoshikawa S."/>
            <person name="Yamada K."/>
            <person name="Nakamura Y."/>
            <person name="Ichinomiya M."/>
            <person name="Sato N."/>
            <person name="Blanc-Mathieu R."/>
            <person name="Endo H."/>
            <person name="Kuwata A."/>
            <person name="Ogata H."/>
        </authorList>
    </citation>
    <scope>NUCLEOTIDE SEQUENCE [LARGE SCALE GENOMIC DNA]</scope>
    <source>
        <strain evidence="2">NIES 3701</strain>
    </source>
</reference>
<sequence>MSSSEISLLTSYLSSSSSTVAVLEYGCGGSTLHFSSLPTVSTWLCIDHQKPWAVSIAEHMEEAEKASKTNWGVYFSPPDMSSWVGGSPITYEEGTLSEFSEYVAMLPSNFDQDFNFRGGRVDVIVDGRARVDAALRVLPLLLKHDGYLYVHDWPIGDGSEYDVRQCYRTLLQWFTVVDQVDILRVLKPRQDIAEVLAKENYDWCFAWHAGSKLIEIKDGPIGSGAMEELLKVQLNCNEEEDRICHGPLLDKKYFLEGGCVPCKVILESAAGRGDLLIKAREVTKGGRESGGEL</sequence>
<name>A0A9W7EBH0_9STRA</name>
<dbReference type="AlphaFoldDB" id="A0A9W7EBH0"/>
<gene>
    <name evidence="1" type="ORF">TrST_g4328</name>
</gene>
<dbReference type="InterPro" id="IPR029063">
    <property type="entry name" value="SAM-dependent_MTases_sf"/>
</dbReference>
<accession>A0A9W7EBH0</accession>
<keyword evidence="2" id="KW-1185">Reference proteome</keyword>
<dbReference type="EMBL" id="BRXY01000187">
    <property type="protein sequence ID" value="GMH75259.1"/>
    <property type="molecule type" value="Genomic_DNA"/>
</dbReference>